<comment type="caution">
    <text evidence="2">The sequence shown here is derived from an EMBL/GenBank/DDBJ whole genome shotgun (WGS) entry which is preliminary data.</text>
</comment>
<feature type="compositionally biased region" description="Low complexity" evidence="1">
    <location>
        <begin position="90"/>
        <end position="102"/>
    </location>
</feature>
<feature type="region of interest" description="Disordered" evidence="1">
    <location>
        <begin position="128"/>
        <end position="224"/>
    </location>
</feature>
<reference evidence="2" key="1">
    <citation type="submission" date="2023-08" db="EMBL/GenBank/DDBJ databases">
        <authorList>
            <person name="Chen Y."/>
            <person name="Shah S."/>
            <person name="Dougan E. K."/>
            <person name="Thang M."/>
            <person name="Chan C."/>
        </authorList>
    </citation>
    <scope>NUCLEOTIDE SEQUENCE</scope>
</reference>
<evidence type="ECO:0000313" key="2">
    <source>
        <dbReference type="EMBL" id="CAJ1392577.1"/>
    </source>
</evidence>
<dbReference type="AlphaFoldDB" id="A0AA36N7V2"/>
<keyword evidence="3" id="KW-1185">Reference proteome</keyword>
<evidence type="ECO:0000313" key="3">
    <source>
        <dbReference type="Proteomes" id="UP001178507"/>
    </source>
</evidence>
<sequence>MDREADASASSGERSGGETAASPEAFAVPPSPSADGGDLANFLDEGEWPEAKVAQTEVRRASAPAAVWAQGCASQRRPEAASPSQARGEPAASSGYAGPSSSRQEERCSPPGLRRFIADLSSQLAEEVKRRLVEEDELERRAAEKTRLLEELEQVRRRKEKLTFEQRADEEAASEIEKQHSELAEEHRALRQEVARQEEELEQLREEAKARSGQGRDWARDGPEKDALVETKLRIAQAHDELAQLRQQLWLNREGLKKKLADLQAENMRLKTGKSPLH</sequence>
<proteinExistence type="predicted"/>
<feature type="region of interest" description="Disordered" evidence="1">
    <location>
        <begin position="1"/>
        <end position="114"/>
    </location>
</feature>
<accession>A0AA36N7V2</accession>
<organism evidence="2 3">
    <name type="scientific">Effrenium voratum</name>
    <dbReference type="NCBI Taxonomy" id="2562239"/>
    <lineage>
        <taxon>Eukaryota</taxon>
        <taxon>Sar</taxon>
        <taxon>Alveolata</taxon>
        <taxon>Dinophyceae</taxon>
        <taxon>Suessiales</taxon>
        <taxon>Symbiodiniaceae</taxon>
        <taxon>Effrenium</taxon>
    </lineage>
</organism>
<feature type="compositionally biased region" description="Low complexity" evidence="1">
    <location>
        <begin position="7"/>
        <end position="22"/>
    </location>
</feature>
<feature type="compositionally biased region" description="Basic and acidic residues" evidence="1">
    <location>
        <begin position="128"/>
        <end position="210"/>
    </location>
</feature>
<dbReference type="Proteomes" id="UP001178507">
    <property type="component" value="Unassembled WGS sequence"/>
</dbReference>
<name>A0AA36N7V2_9DINO</name>
<gene>
    <name evidence="2" type="ORF">EVOR1521_LOCUS17637</name>
</gene>
<dbReference type="EMBL" id="CAUJNA010002358">
    <property type="protein sequence ID" value="CAJ1392577.1"/>
    <property type="molecule type" value="Genomic_DNA"/>
</dbReference>
<protein>
    <submittedName>
        <fullName evidence="2">Uncharacterized protein</fullName>
    </submittedName>
</protein>
<evidence type="ECO:0000256" key="1">
    <source>
        <dbReference type="SAM" id="MobiDB-lite"/>
    </source>
</evidence>